<comment type="caution">
    <text evidence="1">The sequence shown here is derived from an EMBL/GenBank/DDBJ whole genome shotgun (WGS) entry which is preliminary data.</text>
</comment>
<dbReference type="RefSeq" id="WP_107894731.1">
    <property type="nucleotide sequence ID" value="NZ_PYWM01000005.1"/>
</dbReference>
<dbReference type="Gene3D" id="3.30.565.10">
    <property type="entry name" value="Histidine kinase-like ATPase, C-terminal domain"/>
    <property type="match status" value="1"/>
</dbReference>
<keyword evidence="2" id="KW-1185">Reference proteome</keyword>
<dbReference type="PANTHER" id="PTHR32387:SF0">
    <property type="entry name" value="PROTEIN NO VEIN"/>
    <property type="match status" value="1"/>
</dbReference>
<dbReference type="SUPFAM" id="SSF55874">
    <property type="entry name" value="ATPase domain of HSP90 chaperone/DNA topoisomerase II/histidine kinase"/>
    <property type="match status" value="1"/>
</dbReference>
<sequence length="1515" mass="177541">MQNPAEFEAKLKKLKEQFFEASPGNEALGYLQILREFESRVPGYMNSLKVLSDTTYEDRKHFLLELIQNADDAHYDTQPTIHFKIYNDYFAISYNESGFSMQDIFAITDTGGSTKTTSKLGANSFIGEKGIGFKSVFALAKEVHINSGSWHFKLDNESYIVPTILENQSFTEGTELKVYFKENESIEIIADELRKLLSERLESFLFLQKLSYFILSDYRSNETKRYTLNIQKSSDLIKLTAEPVGIERQYLVYEDELEFSPHLVKSRWERLTADQPLKRTLKMAVLLNAYNLGIEEGRLFCYLPTEVTLPVPIFLQVDGHLKADRERLHDPQANEWNQYLLNYLPIFLQKAYLHIRSHISVQQSLPDIMPIDKGGSQLAPVIKRFIELMKESEWVKTSAGWKKPSQAVQASTMWHQMFNIDETLLNHAEKRIYKEFIVEEWQQNLRWKRVWEEYKINELDITQMVTILEGKQLHEQIVSDYVLLTQLYQKIYTGIRTQYSWSNVKNNIKKAMIYPIERQGFRAITQLKEPNKCFWISNRMRKNHGLKLINDLTIIDYSYTVQPTSLDDPEQQLIAKRNEALRMLLKEIKIEELNEDTILRSIQIPYLTKQYEKWTKEIVDNRMQVLFTVFDAYRAKRSNKDESYLKVLSELREMKVPVANKKIKKLSNVILPTKLQLKSGDDAYNNSGLSEIELPEYWYLSELKIEQSGERLVQYYMEIRDFLVVCGIANSPQFFFKEMKYDTASDFNYYSPNRFAVWQEKNRKDYTSRNSITLQSVVLDQATRDLFKNGKATVEVEQRLYQVWQNNYLNHIGNIESSAYYEPTPPGFLKTIYHRQRSEKELLIEDELWGGLDRYFIPLTTEDERLTNASKALRLKSVRGLNKALNFWDIVHESPKKYNTFYLDTLKVEDISIKEINQAWRVATPEQWDNLLEATYELATNQADLTELRIIDKNTQQLRTIFDFKLGAEINEMTPYIEQQYGAVGRSLGEKLQLPMDSEIIPLLESLEGFYLDEDQSIEEKNQIINYVINQYEYLNKEDQLTLLAEQLNIKKRQNNPKQLLYVCNNFNLYQYILEKEYYIVHIECDVQKEVIYNNIANEFSMKNVEEYGKVSADDYSLLAEDEKTILIQLFKFQFEELEFNELSRLKRLFDAYGGIEQVVENIVYTNKIHKKIFDFEINSSLPLYDTREKRFYVQEGLYIFEIAAQWIAFLEFAPYKSTLRDYEYYYQEIIEREQALRKPKKSTTNLKDSSGSIKELDLGVEESIVVQEQQSKENVVPKENNKIGSPEDVKAVVKDPLDKSNTEENLQSVADLLINALQREQNNEVAATYEPWKTATDPEQHLASIAILKERTTEQLKVGPVQKEVRERAKKIKSNIQYVDTTASDPKKYLIQEYGGRCQVCATRLMIGPNQYYIEVYRLVEYKEGHAWHNQPFNILGLCPNCHALMKHGQQLDLTSIIEEAKAFLLQETAPQEIELYNGDFYNIPCEINGEEGSIVISQQHLNYFAMFISLEEE</sequence>
<protein>
    <submittedName>
        <fullName evidence="1">Uncharacterized protein</fullName>
    </submittedName>
</protein>
<evidence type="ECO:0000313" key="1">
    <source>
        <dbReference type="EMBL" id="TKI67928.1"/>
    </source>
</evidence>
<dbReference type="NCBIfam" id="NF047352">
    <property type="entry name" value="P_loop_sacsin"/>
    <property type="match status" value="1"/>
</dbReference>
<dbReference type="InterPro" id="IPR052957">
    <property type="entry name" value="Auxin_embryo_med"/>
</dbReference>
<name>A0A4U2Z1M8_9BACI</name>
<dbReference type="Proteomes" id="UP000308744">
    <property type="component" value="Unassembled WGS sequence"/>
</dbReference>
<accession>A0A4U2Z1M8</accession>
<organism evidence="1 2">
    <name type="scientific">Lysinibacillus mangiferihumi</name>
    <dbReference type="NCBI Taxonomy" id="1130819"/>
    <lineage>
        <taxon>Bacteria</taxon>
        <taxon>Bacillati</taxon>
        <taxon>Bacillota</taxon>
        <taxon>Bacilli</taxon>
        <taxon>Bacillales</taxon>
        <taxon>Bacillaceae</taxon>
        <taxon>Lysinibacillus</taxon>
    </lineage>
</organism>
<reference evidence="1 2" key="1">
    <citation type="submission" date="2019-04" db="EMBL/GenBank/DDBJ databases">
        <title>Lysinibacillus genome sequencing.</title>
        <authorList>
            <person name="Dunlap C."/>
        </authorList>
    </citation>
    <scope>NUCLEOTIDE SEQUENCE [LARGE SCALE GENOMIC DNA]</scope>
    <source>
        <strain evidence="1 2">CCTCC AB 2010389</strain>
    </source>
</reference>
<gene>
    <name evidence="1" type="ORF">FC756_12175</name>
</gene>
<proteinExistence type="predicted"/>
<evidence type="ECO:0000313" key="2">
    <source>
        <dbReference type="Proteomes" id="UP000308744"/>
    </source>
</evidence>
<dbReference type="InterPro" id="IPR036890">
    <property type="entry name" value="HATPase_C_sf"/>
</dbReference>
<dbReference type="PANTHER" id="PTHR32387">
    <property type="entry name" value="WU:FJ29H11"/>
    <property type="match status" value="1"/>
</dbReference>
<dbReference type="EMBL" id="SZPU01000042">
    <property type="protein sequence ID" value="TKI67928.1"/>
    <property type="molecule type" value="Genomic_DNA"/>
</dbReference>